<dbReference type="InterPro" id="IPR036188">
    <property type="entry name" value="FAD/NAD-bd_sf"/>
</dbReference>
<dbReference type="SUPFAM" id="SSF55424">
    <property type="entry name" value="FAD/NAD-linked reductases, dimerisation (C-terminal) domain"/>
    <property type="match status" value="1"/>
</dbReference>
<evidence type="ECO:0000256" key="5">
    <source>
        <dbReference type="ARBA" id="ARBA00023002"/>
    </source>
</evidence>
<dbReference type="InterPro" id="IPR023753">
    <property type="entry name" value="FAD/NAD-binding_dom"/>
</dbReference>
<dbReference type="RefSeq" id="WP_068549713.1">
    <property type="nucleotide sequence ID" value="NZ_AP013035.1"/>
</dbReference>
<feature type="domain" description="FAD/NAD(P)-binding" evidence="8">
    <location>
        <begin position="1"/>
        <end position="283"/>
    </location>
</feature>
<dbReference type="PRINTS" id="PR00411">
    <property type="entry name" value="PNDRDTASEI"/>
</dbReference>
<evidence type="ECO:0000259" key="7">
    <source>
        <dbReference type="Pfam" id="PF02852"/>
    </source>
</evidence>
<accession>A0A0S3QTR0</accession>
<feature type="domain" description="Pyridine nucleotide-disulphide oxidoreductase dimerisation" evidence="7">
    <location>
        <begin position="328"/>
        <end position="430"/>
    </location>
</feature>
<keyword evidence="6" id="KW-0676">Redox-active center</keyword>
<dbReference type="PANTHER" id="PTHR43429:SF1">
    <property type="entry name" value="NAD(P)H SULFUR OXIDOREDUCTASE (COA-DEPENDENT)"/>
    <property type="match status" value="1"/>
</dbReference>
<dbReference type="KEGG" id="ttk:TST_0918"/>
<dbReference type="AlphaFoldDB" id="A0A0S3QTR0"/>
<dbReference type="InterPro" id="IPR016156">
    <property type="entry name" value="FAD/NAD-linked_Rdtase_dimer_sf"/>
</dbReference>
<dbReference type="GO" id="GO:0016491">
    <property type="term" value="F:oxidoreductase activity"/>
    <property type="evidence" value="ECO:0007669"/>
    <property type="project" value="UniProtKB-KW"/>
</dbReference>
<evidence type="ECO:0000256" key="3">
    <source>
        <dbReference type="ARBA" id="ARBA00022630"/>
    </source>
</evidence>
<keyword evidence="5 9" id="KW-0560">Oxidoreductase</keyword>
<dbReference type="PANTHER" id="PTHR43429">
    <property type="entry name" value="PYRIDINE NUCLEOTIDE-DISULFIDE OXIDOREDUCTASE DOMAIN-CONTAINING"/>
    <property type="match status" value="1"/>
</dbReference>
<dbReference type="Proteomes" id="UP000063234">
    <property type="component" value="Chromosome"/>
</dbReference>
<evidence type="ECO:0000313" key="10">
    <source>
        <dbReference type="Proteomes" id="UP000063234"/>
    </source>
</evidence>
<reference evidence="10" key="1">
    <citation type="journal article" date="2018" name="Science">
        <title>A primordial and reversible TCA cycle in a facultatively chemolithoautotrophic thermophile.</title>
        <authorList>
            <person name="Nunoura T."/>
            <person name="Chikaraishi Y."/>
            <person name="Izaki R."/>
            <person name="Suwa T."/>
            <person name="Sato T."/>
            <person name="Harada T."/>
            <person name="Mori K."/>
            <person name="Kato Y."/>
            <person name="Miyazaki M."/>
            <person name="Shimamura S."/>
            <person name="Yanagawa K."/>
            <person name="Shuto A."/>
            <person name="Ohkouchi N."/>
            <person name="Fujita N."/>
            <person name="Takaki Y."/>
            <person name="Atomi H."/>
            <person name="Takai K."/>
        </authorList>
    </citation>
    <scope>NUCLEOTIDE SEQUENCE [LARGE SCALE GENOMIC DNA]</scope>
    <source>
        <strain evidence="10">DSM 17441 / JCM 13301 / NBRC 103674 / ABI70S6</strain>
    </source>
</reference>
<dbReference type="InterPro" id="IPR050260">
    <property type="entry name" value="FAD-bd_OxRdtase"/>
</dbReference>
<dbReference type="OrthoDB" id="9807946at2"/>
<comment type="similarity">
    <text evidence="2">Belongs to the class-III pyridine nucleotide-disulfide oxidoreductase family.</text>
</comment>
<evidence type="ECO:0000313" key="9">
    <source>
        <dbReference type="EMBL" id="BAT71718.1"/>
    </source>
</evidence>
<dbReference type="Pfam" id="PF07992">
    <property type="entry name" value="Pyr_redox_2"/>
    <property type="match status" value="1"/>
</dbReference>
<dbReference type="EMBL" id="AP013035">
    <property type="protein sequence ID" value="BAT71718.1"/>
    <property type="molecule type" value="Genomic_DNA"/>
</dbReference>
<protein>
    <submittedName>
        <fullName evidence="9">NADH oxidase</fullName>
        <ecNumber evidence="9">1.6.-.-</ecNumber>
    </submittedName>
</protein>
<dbReference type="SUPFAM" id="SSF51905">
    <property type="entry name" value="FAD/NAD(P)-binding domain"/>
    <property type="match status" value="1"/>
</dbReference>
<evidence type="ECO:0000256" key="6">
    <source>
        <dbReference type="ARBA" id="ARBA00023284"/>
    </source>
</evidence>
<comment type="cofactor">
    <cofactor evidence="1">
        <name>FAD</name>
        <dbReference type="ChEBI" id="CHEBI:57692"/>
    </cofactor>
</comment>
<name>A0A0S3QTR0_THET7</name>
<proteinExistence type="inferred from homology"/>
<dbReference type="Pfam" id="PF02852">
    <property type="entry name" value="Pyr_redox_dim"/>
    <property type="match status" value="1"/>
</dbReference>
<dbReference type="InterPro" id="IPR004099">
    <property type="entry name" value="Pyr_nucl-diS_OxRdtase_dimer"/>
</dbReference>
<keyword evidence="10" id="KW-1185">Reference proteome</keyword>
<keyword evidence="4" id="KW-0274">FAD</keyword>
<sequence length="445" mass="47796">MRIAVIGGIAGGTSAAAKAKRTNKSAEITIFEASNFVSVGACGMPYCLSGEIEDPFKLVVRTKEDFEKAGINVNLGYRVNEIDLKKGTLRAEDKSGKVAEYAFDRLVIATGARPRTLDVPGSNLEGIFYLKQLKDLLNILSYMKEREISSVVVIGAGFIGLEIVCAMVKRGYKVYSVYRGEKAPSNFDEDVFEDVLKVMDENGVVRMWGTEVEEFIGSDRVEGVKLTNGERIPADMVIASVGVIPNTELAKKAGLELSVSNTIKVDEYMQTSHEGVFAAGDCTHCYSAVTGEPIYLPLGSIANRHGKVAGTNVAGGKAVMPKVAGTSIFKFFELGVARVGLVEKELVARGVNYGKVLVKAGSVAHYYPGGGTIKVKLFWDKDSGRLLGGEIVGPYTGVKRIDVLATIISMGGTVEDLKRVDLAYSPPFSPVWDPLSIAANQAVKD</sequence>
<gene>
    <name evidence="9" type="ORF">TST_0918</name>
</gene>
<evidence type="ECO:0000256" key="1">
    <source>
        <dbReference type="ARBA" id="ARBA00001974"/>
    </source>
</evidence>
<evidence type="ECO:0000259" key="8">
    <source>
        <dbReference type="Pfam" id="PF07992"/>
    </source>
</evidence>
<evidence type="ECO:0000256" key="4">
    <source>
        <dbReference type="ARBA" id="ARBA00022827"/>
    </source>
</evidence>
<evidence type="ECO:0000256" key="2">
    <source>
        <dbReference type="ARBA" id="ARBA00009130"/>
    </source>
</evidence>
<dbReference type="STRING" id="1298851.TST_0918"/>
<keyword evidence="3" id="KW-0285">Flavoprotein</keyword>
<organism evidence="9 10">
    <name type="scientific">Thermosulfidibacter takaii (strain DSM 17441 / JCM 13301 / NBRC 103674 / ABI70S6)</name>
    <dbReference type="NCBI Taxonomy" id="1298851"/>
    <lineage>
        <taxon>Bacteria</taxon>
        <taxon>Pseudomonadati</taxon>
        <taxon>Thermosulfidibacterota</taxon>
        <taxon>Thermosulfidibacteria</taxon>
        <taxon>Thermosulfidibacterales</taxon>
        <taxon>Thermosulfidibacteraceae</taxon>
    </lineage>
</organism>
<dbReference type="PRINTS" id="PR00368">
    <property type="entry name" value="FADPNR"/>
</dbReference>
<dbReference type="Gene3D" id="3.50.50.60">
    <property type="entry name" value="FAD/NAD(P)-binding domain"/>
    <property type="match status" value="2"/>
</dbReference>
<dbReference type="EC" id="1.6.-.-" evidence="9"/>